<feature type="region of interest" description="Disordered" evidence="1">
    <location>
        <begin position="1"/>
        <end position="52"/>
    </location>
</feature>
<feature type="region of interest" description="Disordered" evidence="1">
    <location>
        <begin position="66"/>
        <end position="97"/>
    </location>
</feature>
<name>A0A2R6PFZ2_9APHY</name>
<evidence type="ECO:0000313" key="3">
    <source>
        <dbReference type="Proteomes" id="UP000186601"/>
    </source>
</evidence>
<dbReference type="AlphaFoldDB" id="A0A2R6PFZ2"/>
<organism evidence="2 3">
    <name type="scientific">Hermanssonia centrifuga</name>
    <dbReference type="NCBI Taxonomy" id="98765"/>
    <lineage>
        <taxon>Eukaryota</taxon>
        <taxon>Fungi</taxon>
        <taxon>Dikarya</taxon>
        <taxon>Basidiomycota</taxon>
        <taxon>Agaricomycotina</taxon>
        <taxon>Agaricomycetes</taxon>
        <taxon>Polyporales</taxon>
        <taxon>Meruliaceae</taxon>
        <taxon>Hermanssonia</taxon>
    </lineage>
</organism>
<keyword evidence="3" id="KW-1185">Reference proteome</keyword>
<accession>A0A2R6PFZ2</accession>
<proteinExistence type="predicted"/>
<evidence type="ECO:0000313" key="2">
    <source>
        <dbReference type="EMBL" id="PSR90482.1"/>
    </source>
</evidence>
<sequence length="154" mass="16967">MLLLGKVGGKPLPTVPGSPSYNKPLPPSPDSSSPQAPTFSIPSEASMRRQKMRRLAKKFGEGVPVHLVFPPTTESDDEDVVVDTPTSPVSHQDEKECYMHKPSPRRCHFVLPMKPSSLVAGQYLVHYESPGVHGYQSETFQGLKFRTIATIPEE</sequence>
<dbReference type="OrthoDB" id="3215907at2759"/>
<dbReference type="EMBL" id="MLYV02000495">
    <property type="protein sequence ID" value="PSR90482.1"/>
    <property type="molecule type" value="Genomic_DNA"/>
</dbReference>
<protein>
    <submittedName>
        <fullName evidence="2">Uncharacterized protein</fullName>
    </submittedName>
</protein>
<dbReference type="Proteomes" id="UP000186601">
    <property type="component" value="Unassembled WGS sequence"/>
</dbReference>
<comment type="caution">
    <text evidence="2">The sequence shown here is derived from an EMBL/GenBank/DDBJ whole genome shotgun (WGS) entry which is preliminary data.</text>
</comment>
<evidence type="ECO:0000256" key="1">
    <source>
        <dbReference type="SAM" id="MobiDB-lite"/>
    </source>
</evidence>
<reference evidence="2 3" key="1">
    <citation type="submission" date="2018-02" db="EMBL/GenBank/DDBJ databases">
        <title>Genome sequence of the basidiomycete white-rot fungus Phlebia centrifuga.</title>
        <authorList>
            <person name="Granchi Z."/>
            <person name="Peng M."/>
            <person name="de Vries R.P."/>
            <person name="Hilden K."/>
            <person name="Makela M.R."/>
            <person name="Grigoriev I."/>
            <person name="Riley R."/>
        </authorList>
    </citation>
    <scope>NUCLEOTIDE SEQUENCE [LARGE SCALE GENOMIC DNA]</scope>
    <source>
        <strain evidence="2 3">FBCC195</strain>
    </source>
</reference>
<gene>
    <name evidence="2" type="ORF">PHLCEN_2v4900</name>
</gene>
<feature type="compositionally biased region" description="Low complexity" evidence="1">
    <location>
        <begin position="1"/>
        <end position="12"/>
    </location>
</feature>